<reference evidence="6" key="1">
    <citation type="journal article" date="2011" name="Environ. Microbiol.">
        <title>Genomic insights into the metabolic potential of the polycyclic aromatic hydrocarbon degrading sulfate-reducing Deltaproteobacterium N47.</title>
        <authorList>
            <person name="Bergmann F."/>
            <person name="Selesi D."/>
            <person name="Weinmaier T."/>
            <person name="Tischler P."/>
            <person name="Rattei T."/>
            <person name="Meckenstock R.U."/>
        </authorList>
    </citation>
    <scope>NUCLEOTIDE SEQUENCE</scope>
</reference>
<proteinExistence type="inferred from homology"/>
<keyword evidence="2 4" id="KW-0813">Transport</keyword>
<dbReference type="Pfam" id="PF12849">
    <property type="entry name" value="PBP_like_2"/>
    <property type="match status" value="1"/>
</dbReference>
<keyword evidence="4" id="KW-0592">Phosphate transport</keyword>
<name>E1YHI6_9BACT</name>
<organism evidence="6">
    <name type="scientific">uncultured Desulfobacterium sp</name>
    <dbReference type="NCBI Taxonomy" id="201089"/>
    <lineage>
        <taxon>Bacteria</taxon>
        <taxon>Pseudomonadati</taxon>
        <taxon>Thermodesulfobacteriota</taxon>
        <taxon>Desulfobacteria</taxon>
        <taxon>Desulfobacterales</taxon>
        <taxon>Desulfobacteriaceae</taxon>
        <taxon>Desulfobacterium</taxon>
        <taxon>environmental samples</taxon>
    </lineage>
</organism>
<evidence type="ECO:0000256" key="4">
    <source>
        <dbReference type="RuleBase" id="RU367119"/>
    </source>
</evidence>
<dbReference type="InterPro" id="IPR050811">
    <property type="entry name" value="Phosphate_ABC_transporter"/>
</dbReference>
<gene>
    <name evidence="6" type="ORF">N47_D29140</name>
</gene>
<sequence>MKMWINNMNNSLYGKKDKNMLNKIFENKLSQMGLIVFIIILNSSIAWSGALDMFNGEKGDIKISGGTAHIPVMQEAAKQIMSHNQDIRISIAGGGSGVGIKQVGEGLVDIGNSGRKPKDEEISKYGLKMFKWAIDGVGVAVNPKNQVKSLTTQQLIDIFSGKTDNWKLLGGIDKPINVYTRDNSSGTREVFWKQGLNKGEITNKANFVVSNGAMKSAIANDPYGIGYLSVGHIDETVLPVRLDGIIPSVENVKNGSYKISRGLYSNTKGEPQGLVKKFIDYLFSPQGQQITVKHGFISVNQ</sequence>
<evidence type="ECO:0000256" key="1">
    <source>
        <dbReference type="ARBA" id="ARBA00008725"/>
    </source>
</evidence>
<accession>E1YHI6</accession>
<evidence type="ECO:0000259" key="5">
    <source>
        <dbReference type="Pfam" id="PF12849"/>
    </source>
</evidence>
<evidence type="ECO:0000313" key="6">
    <source>
        <dbReference type="EMBL" id="CBX30105.1"/>
    </source>
</evidence>
<feature type="domain" description="PBP" evidence="5">
    <location>
        <begin position="58"/>
        <end position="285"/>
    </location>
</feature>
<dbReference type="PANTHER" id="PTHR30570:SF1">
    <property type="entry name" value="PHOSPHATE-BINDING PROTEIN PSTS"/>
    <property type="match status" value="1"/>
</dbReference>
<dbReference type="NCBIfam" id="TIGR02136">
    <property type="entry name" value="ptsS_2"/>
    <property type="match status" value="1"/>
</dbReference>
<keyword evidence="3" id="KW-0732">Signal</keyword>
<dbReference type="AlphaFoldDB" id="E1YHI6"/>
<dbReference type="EMBL" id="FR695874">
    <property type="protein sequence ID" value="CBX30105.1"/>
    <property type="molecule type" value="Genomic_DNA"/>
</dbReference>
<comment type="similarity">
    <text evidence="1 4">Belongs to the PstS family.</text>
</comment>
<dbReference type="CDD" id="cd13653">
    <property type="entry name" value="PBP2_phosphate_like_1"/>
    <property type="match status" value="1"/>
</dbReference>
<protein>
    <recommendedName>
        <fullName evidence="4">Phosphate-binding protein</fullName>
    </recommendedName>
</protein>
<dbReference type="InterPro" id="IPR011862">
    <property type="entry name" value="Phos-bd"/>
</dbReference>
<dbReference type="GO" id="GO:0042301">
    <property type="term" value="F:phosphate ion binding"/>
    <property type="evidence" value="ECO:0007669"/>
    <property type="project" value="UniProtKB-UniRule"/>
</dbReference>
<evidence type="ECO:0000256" key="2">
    <source>
        <dbReference type="ARBA" id="ARBA00022448"/>
    </source>
</evidence>
<dbReference type="PANTHER" id="PTHR30570">
    <property type="entry name" value="PERIPLASMIC PHOSPHATE BINDING COMPONENT OF PHOSPHATE ABC TRANSPORTER"/>
    <property type="match status" value="1"/>
</dbReference>
<evidence type="ECO:0000256" key="3">
    <source>
        <dbReference type="ARBA" id="ARBA00022729"/>
    </source>
</evidence>
<dbReference type="SUPFAM" id="SSF53850">
    <property type="entry name" value="Periplasmic binding protein-like II"/>
    <property type="match status" value="1"/>
</dbReference>
<dbReference type="InterPro" id="IPR024370">
    <property type="entry name" value="PBP_domain"/>
</dbReference>
<dbReference type="Gene3D" id="3.40.190.10">
    <property type="entry name" value="Periplasmic binding protein-like II"/>
    <property type="match status" value="2"/>
</dbReference>
<comment type="function">
    <text evidence="4">Involved in the system for phosphate transport across the cytoplasmic membrane.</text>
</comment>
<dbReference type="GO" id="GO:0006817">
    <property type="term" value="P:phosphate ion transport"/>
    <property type="evidence" value="ECO:0007669"/>
    <property type="project" value="UniProtKB-UniRule"/>
</dbReference>